<feature type="non-terminal residue" evidence="1">
    <location>
        <position position="79"/>
    </location>
</feature>
<dbReference type="Gene3D" id="2.30.29.30">
    <property type="entry name" value="Pleckstrin-homology domain (PH domain)/Phosphotyrosine-binding domain (PTB)"/>
    <property type="match status" value="1"/>
</dbReference>
<sequence>KLVYPWDEVSRLERTSSVLLAESIRVCVRGEDHFFSMLLRLQQTYLIMQQLAEYAIVRFFDKETFNAEHPLANPLHITQ</sequence>
<gene>
    <name evidence="1" type="ORF">M9458_011998</name>
</gene>
<reference evidence="1 2" key="1">
    <citation type="submission" date="2024-05" db="EMBL/GenBank/DDBJ databases">
        <title>Genome sequencing and assembly of Indian major carp, Cirrhinus mrigala (Hamilton, 1822).</title>
        <authorList>
            <person name="Mohindra V."/>
            <person name="Chowdhury L.M."/>
            <person name="Lal K."/>
            <person name="Jena J.K."/>
        </authorList>
    </citation>
    <scope>NUCLEOTIDE SEQUENCE [LARGE SCALE GENOMIC DNA]</scope>
    <source>
        <strain evidence="1">CM1030</strain>
        <tissue evidence="1">Blood</tissue>
    </source>
</reference>
<evidence type="ECO:0000313" key="2">
    <source>
        <dbReference type="Proteomes" id="UP001529510"/>
    </source>
</evidence>
<feature type="non-terminal residue" evidence="1">
    <location>
        <position position="1"/>
    </location>
</feature>
<evidence type="ECO:0000313" key="1">
    <source>
        <dbReference type="EMBL" id="KAL0193702.1"/>
    </source>
</evidence>
<proteinExistence type="predicted"/>
<dbReference type="AlphaFoldDB" id="A0ABD0R599"/>
<name>A0ABD0R599_CIRMR</name>
<protein>
    <recommendedName>
        <fullName evidence="3">Spindle pole body component</fullName>
    </recommendedName>
</protein>
<dbReference type="Proteomes" id="UP001529510">
    <property type="component" value="Unassembled WGS sequence"/>
</dbReference>
<evidence type="ECO:0008006" key="3">
    <source>
        <dbReference type="Google" id="ProtNLM"/>
    </source>
</evidence>
<accession>A0ABD0R599</accession>
<dbReference type="InterPro" id="IPR011993">
    <property type="entry name" value="PH-like_dom_sf"/>
</dbReference>
<organism evidence="1 2">
    <name type="scientific">Cirrhinus mrigala</name>
    <name type="common">Mrigala</name>
    <dbReference type="NCBI Taxonomy" id="683832"/>
    <lineage>
        <taxon>Eukaryota</taxon>
        <taxon>Metazoa</taxon>
        <taxon>Chordata</taxon>
        <taxon>Craniata</taxon>
        <taxon>Vertebrata</taxon>
        <taxon>Euteleostomi</taxon>
        <taxon>Actinopterygii</taxon>
        <taxon>Neopterygii</taxon>
        <taxon>Teleostei</taxon>
        <taxon>Ostariophysi</taxon>
        <taxon>Cypriniformes</taxon>
        <taxon>Cyprinidae</taxon>
        <taxon>Labeoninae</taxon>
        <taxon>Labeonini</taxon>
        <taxon>Cirrhinus</taxon>
    </lineage>
</organism>
<comment type="caution">
    <text evidence="1">The sequence shown here is derived from an EMBL/GenBank/DDBJ whole genome shotgun (WGS) entry which is preliminary data.</text>
</comment>
<dbReference type="EMBL" id="JAMKFB020000005">
    <property type="protein sequence ID" value="KAL0193702.1"/>
    <property type="molecule type" value="Genomic_DNA"/>
</dbReference>
<keyword evidence="2" id="KW-1185">Reference proteome</keyword>